<feature type="domain" description="Alpha/beta hydrolase fold-3" evidence="3">
    <location>
        <begin position="77"/>
        <end position="281"/>
    </location>
</feature>
<dbReference type="Proteomes" id="UP000237105">
    <property type="component" value="Unassembled WGS sequence"/>
</dbReference>
<evidence type="ECO:0000256" key="2">
    <source>
        <dbReference type="PROSITE-ProRule" id="PRU10038"/>
    </source>
</evidence>
<gene>
    <name evidence="4" type="ORF">PanWU01x14_091590</name>
</gene>
<evidence type="ECO:0000256" key="1">
    <source>
        <dbReference type="ARBA" id="ARBA00010515"/>
    </source>
</evidence>
<name>A0A2P5D777_PARAD</name>
<dbReference type="InterPro" id="IPR029058">
    <property type="entry name" value="AB_hydrolase_fold"/>
</dbReference>
<dbReference type="InterPro" id="IPR033140">
    <property type="entry name" value="Lipase_GDXG_put_SER_AS"/>
</dbReference>
<evidence type="ECO:0000313" key="5">
    <source>
        <dbReference type="Proteomes" id="UP000237105"/>
    </source>
</evidence>
<accession>A0A2P5D777</accession>
<dbReference type="PROSITE" id="PS01174">
    <property type="entry name" value="LIPASE_GDXG_SER"/>
    <property type="match status" value="1"/>
</dbReference>
<dbReference type="PANTHER" id="PTHR23024">
    <property type="entry name" value="ARYLACETAMIDE DEACETYLASE"/>
    <property type="match status" value="1"/>
</dbReference>
<dbReference type="SUPFAM" id="SSF53474">
    <property type="entry name" value="alpha/beta-Hydrolases"/>
    <property type="match status" value="1"/>
</dbReference>
<protein>
    <submittedName>
        <fullName evidence="4">Arylacetamide deacetylase</fullName>
    </submittedName>
</protein>
<evidence type="ECO:0000313" key="4">
    <source>
        <dbReference type="EMBL" id="PON69134.1"/>
    </source>
</evidence>
<evidence type="ECO:0000259" key="3">
    <source>
        <dbReference type="Pfam" id="PF07859"/>
    </source>
</evidence>
<dbReference type="PANTHER" id="PTHR23024:SF429">
    <property type="entry name" value="ALPHA_BETA HYDROLASE FOLD PROTEIN"/>
    <property type="match status" value="1"/>
</dbReference>
<feature type="active site" evidence="2">
    <location>
        <position position="165"/>
    </location>
</feature>
<dbReference type="Gene3D" id="3.40.50.1820">
    <property type="entry name" value="alpha/beta hydrolase"/>
    <property type="match status" value="1"/>
</dbReference>
<dbReference type="InterPro" id="IPR050466">
    <property type="entry name" value="Carboxylest/Gibb_receptor"/>
</dbReference>
<proteinExistence type="inferred from homology"/>
<organism evidence="4 5">
    <name type="scientific">Parasponia andersonii</name>
    <name type="common">Sponia andersonii</name>
    <dbReference type="NCBI Taxonomy" id="3476"/>
    <lineage>
        <taxon>Eukaryota</taxon>
        <taxon>Viridiplantae</taxon>
        <taxon>Streptophyta</taxon>
        <taxon>Embryophyta</taxon>
        <taxon>Tracheophyta</taxon>
        <taxon>Spermatophyta</taxon>
        <taxon>Magnoliopsida</taxon>
        <taxon>eudicotyledons</taxon>
        <taxon>Gunneridae</taxon>
        <taxon>Pentapetalae</taxon>
        <taxon>rosids</taxon>
        <taxon>fabids</taxon>
        <taxon>Rosales</taxon>
        <taxon>Cannabaceae</taxon>
        <taxon>Parasponia</taxon>
    </lineage>
</organism>
<reference evidence="5" key="1">
    <citation type="submission" date="2016-06" db="EMBL/GenBank/DDBJ databases">
        <title>Parallel loss of symbiosis genes in relatives of nitrogen-fixing non-legume Parasponia.</title>
        <authorList>
            <person name="Van Velzen R."/>
            <person name="Holmer R."/>
            <person name="Bu F."/>
            <person name="Rutten L."/>
            <person name="Van Zeijl A."/>
            <person name="Liu W."/>
            <person name="Santuari L."/>
            <person name="Cao Q."/>
            <person name="Sharma T."/>
            <person name="Shen D."/>
            <person name="Roswanjaya Y."/>
            <person name="Wardhani T."/>
            <person name="Kalhor M.S."/>
            <person name="Jansen J."/>
            <person name="Van den Hoogen J."/>
            <person name="Gungor B."/>
            <person name="Hartog M."/>
            <person name="Hontelez J."/>
            <person name="Verver J."/>
            <person name="Yang W.-C."/>
            <person name="Schijlen E."/>
            <person name="Repin R."/>
            <person name="Schilthuizen M."/>
            <person name="Schranz E."/>
            <person name="Heidstra R."/>
            <person name="Miyata K."/>
            <person name="Fedorova E."/>
            <person name="Kohlen W."/>
            <person name="Bisseling T."/>
            <person name="Smit S."/>
            <person name="Geurts R."/>
        </authorList>
    </citation>
    <scope>NUCLEOTIDE SEQUENCE [LARGE SCALE GENOMIC DNA]</scope>
    <source>
        <strain evidence="5">cv. WU1-14</strain>
    </source>
</reference>
<dbReference type="Pfam" id="PF07859">
    <property type="entry name" value="Abhydrolase_3"/>
    <property type="match status" value="1"/>
</dbReference>
<dbReference type="OrthoDB" id="408631at2759"/>
<dbReference type="EMBL" id="JXTB01000058">
    <property type="protein sequence ID" value="PON69134.1"/>
    <property type="molecule type" value="Genomic_DNA"/>
</dbReference>
<sequence>MDPTPSTDQISFELPHLFRIFHSGRIDRLIGTQIVPPSTDPQSGVQSKDVLISPQSGLSARIFLPRITDPTRKLPLLVFIHGGAFCVETPFSPQYHNHVAALSAEANAVALSVDYRRAPEHPLPAAYDDAWEAAKWAAAHFDGDGPEAWLNDHADFGRIFVAGDSAGANIAHYVVRRAGVDGLGQVRIVGLVAFHPFFGDDGHNKLLEIVFPTNGGSGDPRLNPGSDPELASLGCEKVLVLVAEKDFLRERGWAYYEAVKKSGWGGKLEIVETEDEGHVFHLHNPTCDKAVALMKKVVSFLSEK</sequence>
<dbReference type="STRING" id="3476.A0A2P5D777"/>
<keyword evidence="5" id="KW-1185">Reference proteome</keyword>
<dbReference type="GO" id="GO:0016787">
    <property type="term" value="F:hydrolase activity"/>
    <property type="evidence" value="ECO:0007669"/>
    <property type="project" value="InterPro"/>
</dbReference>
<comment type="caution">
    <text evidence="4">The sequence shown here is derived from an EMBL/GenBank/DDBJ whole genome shotgun (WGS) entry which is preliminary data.</text>
</comment>
<dbReference type="AlphaFoldDB" id="A0A2P5D777"/>
<comment type="similarity">
    <text evidence="1">Belongs to the 'GDXG' lipolytic enzyme family.</text>
</comment>
<dbReference type="InterPro" id="IPR013094">
    <property type="entry name" value="AB_hydrolase_3"/>
</dbReference>